<feature type="compositionally biased region" description="Low complexity" evidence="5">
    <location>
        <begin position="51"/>
        <end position="69"/>
    </location>
</feature>
<keyword evidence="4" id="KW-0460">Magnesium</keyword>
<dbReference type="EMBL" id="CP015098">
    <property type="protein sequence ID" value="AMW11805.1"/>
    <property type="molecule type" value="Genomic_DNA"/>
</dbReference>
<dbReference type="AlphaFoldDB" id="A0A143C475"/>
<dbReference type="KEGG" id="stsi:A4E84_21270"/>
<dbReference type="InterPro" id="IPR006385">
    <property type="entry name" value="HAD_hydro_SerB1"/>
</dbReference>
<dbReference type="NCBIfam" id="TIGR01488">
    <property type="entry name" value="HAD-SF-IB"/>
    <property type="match status" value="1"/>
</dbReference>
<keyword evidence="7" id="KW-1185">Reference proteome</keyword>
<keyword evidence="2" id="KW-0479">Metal-binding</keyword>
<accession>A0A143C475</accession>
<protein>
    <recommendedName>
        <fullName evidence="8">HAD family hydrolase</fullName>
    </recommendedName>
</protein>
<evidence type="ECO:0000313" key="7">
    <source>
        <dbReference type="Proteomes" id="UP000076096"/>
    </source>
</evidence>
<comment type="similarity">
    <text evidence="1">Belongs to the HAD-like hydrolase superfamily. SerB family.</text>
</comment>
<evidence type="ECO:0000256" key="2">
    <source>
        <dbReference type="ARBA" id="ARBA00022723"/>
    </source>
</evidence>
<dbReference type="GO" id="GO:0046872">
    <property type="term" value="F:metal ion binding"/>
    <property type="evidence" value="ECO:0007669"/>
    <property type="project" value="UniProtKB-KW"/>
</dbReference>
<dbReference type="GO" id="GO:0016787">
    <property type="term" value="F:hydrolase activity"/>
    <property type="evidence" value="ECO:0007669"/>
    <property type="project" value="UniProtKB-KW"/>
</dbReference>
<dbReference type="PANTHER" id="PTHR43344">
    <property type="entry name" value="PHOSPHOSERINE PHOSPHATASE"/>
    <property type="match status" value="1"/>
</dbReference>
<feature type="region of interest" description="Disordered" evidence="5">
    <location>
        <begin position="230"/>
        <end position="267"/>
    </location>
</feature>
<dbReference type="PANTHER" id="PTHR43344:SF13">
    <property type="entry name" value="PHOSPHATASE RV3661-RELATED"/>
    <property type="match status" value="1"/>
</dbReference>
<evidence type="ECO:0000256" key="1">
    <source>
        <dbReference type="ARBA" id="ARBA00009184"/>
    </source>
</evidence>
<dbReference type="SUPFAM" id="SSF56784">
    <property type="entry name" value="HAD-like"/>
    <property type="match status" value="1"/>
</dbReference>
<dbReference type="Proteomes" id="UP000076096">
    <property type="component" value="Chromosome"/>
</dbReference>
<dbReference type="InterPro" id="IPR050582">
    <property type="entry name" value="HAD-like_SerB"/>
</dbReference>
<dbReference type="Gene3D" id="1.20.1440.100">
    <property type="entry name" value="SG protein - dephosphorylation function"/>
    <property type="match status" value="1"/>
</dbReference>
<keyword evidence="3" id="KW-0378">Hydrolase</keyword>
<proteinExistence type="inferred from homology"/>
<dbReference type="InterPro" id="IPR023214">
    <property type="entry name" value="HAD_sf"/>
</dbReference>
<evidence type="ECO:0000313" key="6">
    <source>
        <dbReference type="EMBL" id="AMW11805.1"/>
    </source>
</evidence>
<feature type="region of interest" description="Disordered" evidence="5">
    <location>
        <begin position="39"/>
        <end position="74"/>
    </location>
</feature>
<gene>
    <name evidence="6" type="ORF">A4E84_21270</name>
</gene>
<feature type="compositionally biased region" description="Polar residues" evidence="5">
    <location>
        <begin position="257"/>
        <end position="267"/>
    </location>
</feature>
<sequence>MTRAAAVPVAFFDVDETLVATKSLLDFWDYWVTRQDGPAGTGRGPYDPQRRTAQPAPPATTSTAAAGPPDRSRLNRDYYRRYTGTPESLLQAAARDWYARYRRGERAFVTAGLHALARHRALGHEIVLVSGSLRPVVDAVAADLGATAVRCAEQTVTDDGLLTGEIDRPMIGRAKADAVEAHLAERGARAGDCHAYGDHDSDLPMLRSVGHPVVIGGAPALRHEAARLGWTTLPGDTGPHPARPPVATGRPPRSAAGQRQDQASVSP</sequence>
<organism evidence="6 7">
    <name type="scientific">Streptomyces qaidamensis</name>
    <dbReference type="NCBI Taxonomy" id="1783515"/>
    <lineage>
        <taxon>Bacteria</taxon>
        <taxon>Bacillati</taxon>
        <taxon>Actinomycetota</taxon>
        <taxon>Actinomycetes</taxon>
        <taxon>Kitasatosporales</taxon>
        <taxon>Streptomycetaceae</taxon>
        <taxon>Streptomyces</taxon>
        <taxon>Streptomyces aurantiacus group</taxon>
    </lineage>
</organism>
<dbReference type="NCBIfam" id="TIGR01490">
    <property type="entry name" value="HAD-SF-IB-hyp1"/>
    <property type="match status" value="1"/>
</dbReference>
<dbReference type="Pfam" id="PF12710">
    <property type="entry name" value="HAD"/>
    <property type="match status" value="1"/>
</dbReference>
<dbReference type="InterPro" id="IPR036412">
    <property type="entry name" value="HAD-like_sf"/>
</dbReference>
<evidence type="ECO:0000256" key="3">
    <source>
        <dbReference type="ARBA" id="ARBA00022801"/>
    </source>
</evidence>
<dbReference type="STRING" id="1783515.A4E84_21270"/>
<name>A0A143C475_9ACTN</name>
<dbReference type="Gene3D" id="3.40.50.1000">
    <property type="entry name" value="HAD superfamily/HAD-like"/>
    <property type="match status" value="1"/>
</dbReference>
<evidence type="ECO:0000256" key="5">
    <source>
        <dbReference type="SAM" id="MobiDB-lite"/>
    </source>
</evidence>
<evidence type="ECO:0008006" key="8">
    <source>
        <dbReference type="Google" id="ProtNLM"/>
    </source>
</evidence>
<evidence type="ECO:0000256" key="4">
    <source>
        <dbReference type="ARBA" id="ARBA00022842"/>
    </source>
</evidence>
<dbReference type="RefSeq" id="WP_062928112.1">
    <property type="nucleotide sequence ID" value="NZ_CP015098.1"/>
</dbReference>
<reference evidence="7" key="1">
    <citation type="submission" date="2016-04" db="EMBL/GenBank/DDBJ databases">
        <authorList>
            <person name="Zhang B."/>
        </authorList>
    </citation>
    <scope>NUCLEOTIDE SEQUENCE [LARGE SCALE GENOMIC DNA]</scope>
    <source>
        <strain evidence="7">S10</strain>
    </source>
</reference>